<dbReference type="AlphaFoldDB" id="A0A4Q9P755"/>
<dbReference type="Proteomes" id="UP000292082">
    <property type="component" value="Unassembled WGS sequence"/>
</dbReference>
<dbReference type="OMA" id="LGQCPLT"/>
<protein>
    <submittedName>
        <fullName evidence="1">Tetraspanin</fullName>
    </submittedName>
</protein>
<organism evidence="1 2">
    <name type="scientific">Dichomitus squalens</name>
    <dbReference type="NCBI Taxonomy" id="114155"/>
    <lineage>
        <taxon>Eukaryota</taxon>
        <taxon>Fungi</taxon>
        <taxon>Dikarya</taxon>
        <taxon>Basidiomycota</taxon>
        <taxon>Agaricomycotina</taxon>
        <taxon>Agaricomycetes</taxon>
        <taxon>Polyporales</taxon>
        <taxon>Polyporaceae</taxon>
        <taxon>Dichomitus</taxon>
    </lineage>
</organism>
<gene>
    <name evidence="1" type="ORF">BD310DRAFT_804190</name>
</gene>
<evidence type="ECO:0000313" key="1">
    <source>
        <dbReference type="EMBL" id="TBU66140.1"/>
    </source>
</evidence>
<dbReference type="STRING" id="114155.A0A4Q9P755"/>
<sequence length="227" mass="25204">MPSKQLMSFWAFLDLCLLAAGVISVVFSELFRMPNLEINFTLNNGFLLAGLILGIVLLFTFAVSIGAIVQKNHVTIGLVLLNWFLVLDALVILIVGTIIWFYSTQQRANYLKVFQAASPATRIALQDKYQCCGWFTPNDTVQIGGSFCANTTFANSLVNPNDTGAGRCVGPVTKFTDYTLNNIFSSIYGFMAIVILLFLATMCVIKRRQEEERFKKIDAKRGGRGFV</sequence>
<keyword evidence="2" id="KW-1185">Reference proteome</keyword>
<proteinExistence type="predicted"/>
<dbReference type="EMBL" id="ML145084">
    <property type="protein sequence ID" value="TBU66140.1"/>
    <property type="molecule type" value="Genomic_DNA"/>
</dbReference>
<evidence type="ECO:0000313" key="2">
    <source>
        <dbReference type="Proteomes" id="UP000292082"/>
    </source>
</evidence>
<reference evidence="1 2" key="1">
    <citation type="submission" date="2019-01" db="EMBL/GenBank/DDBJ databases">
        <title>Draft genome sequences of three monokaryotic isolates of the white-rot basidiomycete fungus Dichomitus squalens.</title>
        <authorList>
            <consortium name="DOE Joint Genome Institute"/>
            <person name="Lopez S.C."/>
            <person name="Andreopoulos B."/>
            <person name="Pangilinan J."/>
            <person name="Lipzen A."/>
            <person name="Riley R."/>
            <person name="Ahrendt S."/>
            <person name="Ng V."/>
            <person name="Barry K."/>
            <person name="Daum C."/>
            <person name="Grigoriev I.V."/>
            <person name="Hilden K.S."/>
            <person name="Makela M.R."/>
            <person name="de Vries R.P."/>
        </authorList>
    </citation>
    <scope>NUCLEOTIDE SEQUENCE [LARGE SCALE GENOMIC DNA]</scope>
    <source>
        <strain evidence="1 2">CBS 464.89</strain>
    </source>
</reference>
<name>A0A4Q9P755_9APHY</name>
<accession>A0A4Q9P755</accession>